<reference evidence="3" key="1">
    <citation type="journal article" date="2020" name="Stud. Mycol.">
        <title>101 Dothideomycetes genomes: a test case for predicting lifestyles and emergence of pathogens.</title>
        <authorList>
            <person name="Haridas S."/>
            <person name="Albert R."/>
            <person name="Binder M."/>
            <person name="Bloem J."/>
            <person name="Labutti K."/>
            <person name="Salamov A."/>
            <person name="Andreopoulos B."/>
            <person name="Baker S."/>
            <person name="Barry K."/>
            <person name="Bills G."/>
            <person name="Bluhm B."/>
            <person name="Cannon C."/>
            <person name="Castanera R."/>
            <person name="Culley D."/>
            <person name="Daum C."/>
            <person name="Ezra D."/>
            <person name="Gonzalez J."/>
            <person name="Henrissat B."/>
            <person name="Kuo A."/>
            <person name="Liang C."/>
            <person name="Lipzen A."/>
            <person name="Lutzoni F."/>
            <person name="Magnuson J."/>
            <person name="Mondo S."/>
            <person name="Nolan M."/>
            <person name="Ohm R."/>
            <person name="Pangilinan J."/>
            <person name="Park H.-J."/>
            <person name="Ramirez L."/>
            <person name="Alfaro M."/>
            <person name="Sun H."/>
            <person name="Tritt A."/>
            <person name="Yoshinaga Y."/>
            <person name="Zwiers L.-H."/>
            <person name="Turgeon B."/>
            <person name="Goodwin S."/>
            <person name="Spatafora J."/>
            <person name="Crous P."/>
            <person name="Grigoriev I."/>
        </authorList>
    </citation>
    <scope>NUCLEOTIDE SEQUENCE</scope>
    <source>
        <strain evidence="3">CBS 379.55</strain>
    </source>
</reference>
<dbReference type="Pfam" id="PF26082">
    <property type="entry name" value="zf-C2H2_AcuF"/>
    <property type="match status" value="1"/>
</dbReference>
<evidence type="ECO:0000313" key="3">
    <source>
        <dbReference type="EMBL" id="KAF2272780.1"/>
    </source>
</evidence>
<dbReference type="InterPro" id="IPR013087">
    <property type="entry name" value="Znf_C2H2_type"/>
</dbReference>
<feature type="region of interest" description="Disordered" evidence="1">
    <location>
        <begin position="2154"/>
        <end position="2339"/>
    </location>
</feature>
<gene>
    <name evidence="3" type="ORF">EI97DRAFT_436707</name>
</gene>
<feature type="compositionally biased region" description="Basic and acidic residues" evidence="1">
    <location>
        <begin position="2065"/>
        <end position="2074"/>
    </location>
</feature>
<sequence>MATIRLATAAAIRSFHNLTAALENHPAGLGRLIDKGALEDEVGRFRVWSGNLGALQKGHSSADYRLRDSPLLSSNALKLLQELNENLTESAAVITGVRLPYEQQQRSSESDQEDNDSFFSEDEDSDDSDDGAPKTELEQRFREIVDIIDNLYKLSVRIRLPTIRTRSLRAAAYQPKDPDTGVDILEQYAVFDLQHTKELVAQLRAPYNNKAEDNDFLIERLSKAITLRRRQFKYWRRHRDKLGQSNLIDDEPLAIPAVPQRPVELHRHDTLEVHHSEPVTILPKVPASEKTGKTLLSGTEATHHHQSLDDIVDSKSVTSYATTVRDLSGKGIDLPPPPKAADGEKDFECPYCFVICPARYGRGRPWRTHLLQDLQPYICTYPDCESGDVLFRSRREWSEHEASHRKAWRCPEHPAAVFRSRTGLEEHLRCEHSENFSQRQLESIVKVGETSTVDVREKCPLCLADAHMEGLGDLQNHIAHHLERLASFALPILAGDDDADGGSSTASRGRSVVTGSSQELTDTSSLQSSLPIDNPDETDELQNQSASHVGGLLSAETLGNLPDASEKRMDLLFPSTLHQDESEQGALEETGHEIDEYLAETDAFRSYLQSLPGAESVRFYRRYGLWEGRVTFDTQSSAFDALARFDRTRYPRVELKPPTEKYLTSIRFKIPAAEKAGVSGKPHTPEDAASDSSMHLDYEEDREPHDKRPVLTWSHLPTLRTLYTSGVLLQRDQSYAPNVAYNELISLCQYDITRLQVDCIVNSANQFMKVTGTGDSLNHYLHLAAGPSLLQECKKIGRVAPGAVRLTGGYKLPCRYVIHAARPSYGGAVGGTGKLNVLSECYRGALQLAMDNDITTIAFPCIGSGGCGFPPRVAARIALQEVREFLDSHKNHKFQRIVFCVFNNQDDSAYKDFLPVYFPPTHRDLESAQLLNTDTDHSDLVNQIQSVLNQVDGTFEQIPNFDISVPDFPLSIPDDLTSIGSALQTMMAVLKEGGWEGKLTNSTRADIALSCSALQILLGSLTESLQARNHTEVIRGNKPVPYANLQTATYKEVWDDFNFHLQSSHGTTLSGLLQMCRTFLWTVNSMLAGEAHVSDQLKIQRSRLNRYVTVSRGNHEEGSQGYVDEVMYAREYQRQGSRGRNDTVRIHEIPSLLQLYQSNELEAKPTNAIPSARELSTVCIFREDITRLEVDVLVNSTDPNFFGMGTLDRTVFRKGGPSMSEDCKNFGPCKEGDVKISPGYLLPARYVIHAIPPETHGKHTKNILRKLYRDILFTASNTLKATSIAIPSIGTGALGNPVRDCAALALEEVKRFLETTDASNTIRKIVLCVFGSNDEAIYKGLAPIYFPPLTMDIDKALPQKGSGPASQEDQLRSSSPETTETSIPKRTLFGSIGEAFRNVRFGKLPVKTVSNPVSISSRAPVWGESRAMDRFEDHARRCPTCNLVRSYDSIISLCAEGRAAAEGVLTILYMENETIYAKDFSNTGKLVKVELPSRYRRTRELLALGEKQDKQFIASPTHSFTATTENSEESPPPGVTVYTAEVKVPYVRSEEDAIATVHTWSPETKELMALAKDECNVRISLGRVEIYEMEPETHKLALLLALELGPSTAMIKSGSLGVVLKTKVLPESKIITEDDIVLESRNPKDCESLFQRLKAARKTNMTLANQEESAKNSGVFKCGVPRCLQSEVGFTTLESLREHNRSAHYVEPSTDRYQYASGDGKQREEVWDRLDDFRHHIAENSGEDEQDLIRRSKRDAPPRTIPPDPYTVKREITSIHSWNFVSFEWERLFPGHCTVQIHLDILEIVDLTKGDTLKLRLSTEETEILREPGALDVTLTGVDLDTAETKHIRLGNSTSGASKELYGFLHQAVLMIQGSKAAPPRFPGFSSENQTGDPARTWLVKRVRKWNEENGRWADLFPIVRFACIATIKADQLAIDWDRVKDGPEQDASCLRFTLSSAQTVVASSAGFPDVYLYHTEQDTLNRYVLQCYTSKDAEELYAVMGQAQAAASDIGSQKPPPGHQVASASLPEEVTLVDLPSVPSHEPGHSNADPTTLASEYTGVSDSTSHEGEHAKEAPSSPVEILADAVLLQLKSTPTNAYVQLGLHEDELAAHLGVSINKVRRALRHLEEQGKAWKAADGLTDAHEMIWRATVQNPRQLSRRSSKVERSSIPTDDSFAHGGEAQTQAQPAEEMPDSSTTPADQQHRSNQDVETPPRLESRSRGVVDEAKARTPDPGTRPRRKSLEKQPEDQKEILDRLQQFADDTTRSTSDIPAATASATASLPGEQAADPKAPSEKVYAPSGHGSDLGAEVTGHTTVTNESQDISVPISPPHTTMAQPTVNKQALRETGETIEESEDAFVRYKALHSDELERTDKRARELERSLREKRLRRAARDQEAGSTVNVFDFLPEQQVDHEGRTASMAKGKRKRDGDGDGDESPDPVPRESETVGDEKKKDANPSTEGVHREESEQPVDPAEAKDIWWSRYDY</sequence>
<feature type="region of interest" description="Disordered" evidence="1">
    <location>
        <begin position="2388"/>
        <end position="2488"/>
    </location>
</feature>
<feature type="compositionally biased region" description="Basic and acidic residues" evidence="1">
    <location>
        <begin position="1747"/>
        <end position="1757"/>
    </location>
</feature>
<dbReference type="SMART" id="SM00355">
    <property type="entry name" value="ZnF_C2H2"/>
    <property type="match status" value="4"/>
</dbReference>
<dbReference type="PANTHER" id="PTHR11106">
    <property type="entry name" value="GANGLIOSIDE INDUCED DIFFERENTIATION ASSOCIATED PROTEIN 2-RELATED"/>
    <property type="match status" value="1"/>
</dbReference>
<feature type="compositionally biased region" description="Basic and acidic residues" evidence="1">
    <location>
        <begin position="2442"/>
        <end position="2469"/>
    </location>
</feature>
<feature type="compositionally biased region" description="Polar residues" evidence="1">
    <location>
        <begin position="2049"/>
        <end position="2064"/>
    </location>
</feature>
<feature type="compositionally biased region" description="Basic and acidic residues" evidence="1">
    <location>
        <begin position="2241"/>
        <end position="2255"/>
    </location>
</feature>
<protein>
    <recommendedName>
        <fullName evidence="2">Macro domain-containing protein</fullName>
    </recommendedName>
</protein>
<dbReference type="GeneID" id="54552358"/>
<feature type="compositionally biased region" description="Basic and acidic residues" evidence="1">
    <location>
        <begin position="2202"/>
        <end position="2231"/>
    </location>
</feature>
<dbReference type="Proteomes" id="UP000800097">
    <property type="component" value="Unassembled WGS sequence"/>
</dbReference>
<accession>A0A6A6J870</accession>
<feature type="compositionally biased region" description="Basic and acidic residues" evidence="1">
    <location>
        <begin position="2476"/>
        <end position="2488"/>
    </location>
</feature>
<dbReference type="PANTHER" id="PTHR11106:SF27">
    <property type="entry name" value="MACRO DOMAIN-CONTAINING PROTEIN"/>
    <property type="match status" value="1"/>
</dbReference>
<feature type="region of interest" description="Disordered" evidence="1">
    <location>
        <begin position="102"/>
        <end position="136"/>
    </location>
</feature>
<name>A0A6A6J870_WESOR</name>
<feature type="compositionally biased region" description="Polar residues" evidence="1">
    <location>
        <begin position="2313"/>
        <end position="2324"/>
    </location>
</feature>
<organism evidence="3 4">
    <name type="scientific">Westerdykella ornata</name>
    <dbReference type="NCBI Taxonomy" id="318751"/>
    <lineage>
        <taxon>Eukaryota</taxon>
        <taxon>Fungi</taxon>
        <taxon>Dikarya</taxon>
        <taxon>Ascomycota</taxon>
        <taxon>Pezizomycotina</taxon>
        <taxon>Dothideomycetes</taxon>
        <taxon>Pleosporomycetidae</taxon>
        <taxon>Pleosporales</taxon>
        <taxon>Sporormiaceae</taxon>
        <taxon>Westerdykella</taxon>
    </lineage>
</organism>
<evidence type="ECO:0000256" key="1">
    <source>
        <dbReference type="SAM" id="MobiDB-lite"/>
    </source>
</evidence>
<feature type="compositionally biased region" description="Low complexity" evidence="1">
    <location>
        <begin position="501"/>
        <end position="514"/>
    </location>
</feature>
<feature type="region of interest" description="Disordered" evidence="1">
    <location>
        <begin position="675"/>
        <end position="697"/>
    </location>
</feature>
<evidence type="ECO:0000313" key="4">
    <source>
        <dbReference type="Proteomes" id="UP000800097"/>
    </source>
</evidence>
<dbReference type="Gene3D" id="3.40.220.10">
    <property type="entry name" value="Leucine Aminopeptidase, subunit E, domain 1"/>
    <property type="match status" value="2"/>
</dbReference>
<proteinExistence type="predicted"/>
<dbReference type="Pfam" id="PF24345">
    <property type="entry name" value="PH_24"/>
    <property type="match status" value="1"/>
</dbReference>
<keyword evidence="4" id="KW-1185">Reference proteome</keyword>
<evidence type="ECO:0000259" key="2">
    <source>
        <dbReference type="PROSITE" id="PS51154"/>
    </source>
</evidence>
<feature type="region of interest" description="Disordered" evidence="1">
    <location>
        <begin position="1356"/>
        <end position="1384"/>
    </location>
</feature>
<feature type="region of interest" description="Disordered" evidence="1">
    <location>
        <begin position="2036"/>
        <end position="2078"/>
    </location>
</feature>
<dbReference type="EMBL" id="ML986517">
    <property type="protein sequence ID" value="KAF2272780.1"/>
    <property type="molecule type" value="Genomic_DNA"/>
</dbReference>
<dbReference type="PROSITE" id="PS51154">
    <property type="entry name" value="MACRO"/>
    <property type="match status" value="2"/>
</dbReference>
<dbReference type="InterPro" id="IPR056223">
    <property type="entry name" value="PH_24"/>
</dbReference>
<dbReference type="SMART" id="SM00506">
    <property type="entry name" value="A1pp"/>
    <property type="match status" value="2"/>
</dbReference>
<dbReference type="InterPro" id="IPR002589">
    <property type="entry name" value="Macro_dom"/>
</dbReference>
<feature type="compositionally biased region" description="Low complexity" evidence="1">
    <location>
        <begin position="1373"/>
        <end position="1382"/>
    </location>
</feature>
<feature type="compositionally biased region" description="Acidic residues" evidence="1">
    <location>
        <begin position="110"/>
        <end position="130"/>
    </location>
</feature>
<dbReference type="OrthoDB" id="6133115at2759"/>
<feature type="domain" description="Macro" evidence="2">
    <location>
        <begin position="732"/>
        <end position="918"/>
    </location>
</feature>
<dbReference type="Pfam" id="PF01661">
    <property type="entry name" value="Macro"/>
    <property type="match status" value="2"/>
</dbReference>
<feature type="compositionally biased region" description="Polar residues" evidence="1">
    <location>
        <begin position="515"/>
        <end position="531"/>
    </location>
</feature>
<dbReference type="InterPro" id="IPR043472">
    <property type="entry name" value="Macro_dom-like"/>
</dbReference>
<feature type="domain" description="Macro" evidence="2">
    <location>
        <begin position="1165"/>
        <end position="1346"/>
    </location>
</feature>
<dbReference type="SUPFAM" id="SSF52949">
    <property type="entry name" value="Macro domain-like"/>
    <property type="match status" value="2"/>
</dbReference>
<feature type="region of interest" description="Disordered" evidence="1">
    <location>
        <begin position="1741"/>
        <end position="1764"/>
    </location>
</feature>
<feature type="region of interest" description="Disordered" evidence="1">
    <location>
        <begin position="498"/>
        <end position="545"/>
    </location>
</feature>
<dbReference type="RefSeq" id="XP_033650319.1">
    <property type="nucleotide sequence ID" value="XM_033799183.1"/>
</dbReference>
<dbReference type="InterPro" id="IPR058925">
    <property type="entry name" value="zf-C2H2_AcuF"/>
</dbReference>
<feature type="compositionally biased region" description="Basic and acidic residues" evidence="1">
    <location>
        <begin position="2388"/>
        <end position="2397"/>
    </location>
</feature>